<feature type="transmembrane region" description="Helical" evidence="6">
    <location>
        <begin position="78"/>
        <end position="100"/>
    </location>
</feature>
<dbReference type="GO" id="GO:0005886">
    <property type="term" value="C:plasma membrane"/>
    <property type="evidence" value="ECO:0007669"/>
    <property type="project" value="UniProtKB-SubCell"/>
</dbReference>
<dbReference type="EMBL" id="AJWK01008734">
    <property type="status" value="NOT_ANNOTATED_CDS"/>
    <property type="molecule type" value="Genomic_DNA"/>
</dbReference>
<evidence type="ECO:0000256" key="4">
    <source>
        <dbReference type="ARBA" id="ARBA00022989"/>
    </source>
</evidence>
<evidence type="ECO:0000256" key="2">
    <source>
        <dbReference type="ARBA" id="ARBA00022475"/>
    </source>
</evidence>
<sequence length="228" mass="26132">MDFLAFSGSFFKQFRIFGVHPINRIIGGGGKNTPESFRDVARDKWSTVLVVILLTIYWFGIVMSFFMDHKGNDKISAISNIIQLILNAVALTTILTNGLLKFRTFDNILQEFALIDENLRGVGRAIKYHRSLILSRSILLTFIGYLILSIVFDCYVTVIRYEMTPIWYWIVATLPSVVYSMCLLQAMFIITWISTRCHLVNSILRHDARARYLKSLPTVLSITGIHKE</sequence>
<evidence type="ECO:0000256" key="3">
    <source>
        <dbReference type="ARBA" id="ARBA00022692"/>
    </source>
</evidence>
<dbReference type="AlphaFoldDB" id="A0A1B0CEC7"/>
<comment type="subcellular location">
    <subcellularLocation>
        <location evidence="1">Cell membrane</location>
        <topology evidence="1">Multi-pass membrane protein</topology>
    </subcellularLocation>
</comment>
<evidence type="ECO:0000313" key="8">
    <source>
        <dbReference type="Proteomes" id="UP000092461"/>
    </source>
</evidence>
<keyword evidence="4 6" id="KW-1133">Transmembrane helix</keyword>
<dbReference type="Proteomes" id="UP000092461">
    <property type="component" value="Unassembled WGS sequence"/>
</dbReference>
<evidence type="ECO:0000256" key="1">
    <source>
        <dbReference type="ARBA" id="ARBA00004651"/>
    </source>
</evidence>
<dbReference type="VEuPathDB" id="VectorBase:LLONM1_001818"/>
<evidence type="ECO:0000256" key="6">
    <source>
        <dbReference type="SAM" id="Phobius"/>
    </source>
</evidence>
<keyword evidence="2" id="KW-1003">Cell membrane</keyword>
<evidence type="ECO:0000256" key="5">
    <source>
        <dbReference type="ARBA" id="ARBA00023136"/>
    </source>
</evidence>
<reference evidence="7" key="1">
    <citation type="submission" date="2020-05" db="UniProtKB">
        <authorList>
            <consortium name="EnsemblMetazoa"/>
        </authorList>
    </citation>
    <scope>IDENTIFICATION</scope>
    <source>
        <strain evidence="7">Jacobina</strain>
    </source>
</reference>
<keyword evidence="3 6" id="KW-0812">Transmembrane</keyword>
<dbReference type="InterPro" id="IPR013604">
    <property type="entry name" value="7TM_chemorcpt"/>
</dbReference>
<dbReference type="VEuPathDB" id="VectorBase:LLOJ002697"/>
<organism evidence="7 8">
    <name type="scientific">Lutzomyia longipalpis</name>
    <name type="common">Sand fly</name>
    <dbReference type="NCBI Taxonomy" id="7200"/>
    <lineage>
        <taxon>Eukaryota</taxon>
        <taxon>Metazoa</taxon>
        <taxon>Ecdysozoa</taxon>
        <taxon>Arthropoda</taxon>
        <taxon>Hexapoda</taxon>
        <taxon>Insecta</taxon>
        <taxon>Pterygota</taxon>
        <taxon>Neoptera</taxon>
        <taxon>Endopterygota</taxon>
        <taxon>Diptera</taxon>
        <taxon>Nematocera</taxon>
        <taxon>Psychodoidea</taxon>
        <taxon>Psychodidae</taxon>
        <taxon>Lutzomyia</taxon>
        <taxon>Lutzomyia</taxon>
    </lineage>
</organism>
<evidence type="ECO:0000313" key="7">
    <source>
        <dbReference type="EnsemblMetazoa" id="LLOJ002697-PA"/>
    </source>
</evidence>
<name>A0A1B0CEC7_LUTLO</name>
<accession>A0A1B0CEC7</accession>
<feature type="transmembrane region" description="Helical" evidence="6">
    <location>
        <begin position="45"/>
        <end position="66"/>
    </location>
</feature>
<dbReference type="GO" id="GO:0050909">
    <property type="term" value="P:sensory perception of taste"/>
    <property type="evidence" value="ECO:0007669"/>
    <property type="project" value="InterPro"/>
</dbReference>
<keyword evidence="8" id="KW-1185">Reference proteome</keyword>
<dbReference type="EnsemblMetazoa" id="LLOJ002697-RA">
    <property type="protein sequence ID" value="LLOJ002697-PA"/>
    <property type="gene ID" value="LLOJ002697"/>
</dbReference>
<feature type="transmembrane region" description="Helical" evidence="6">
    <location>
        <begin position="166"/>
        <end position="193"/>
    </location>
</feature>
<keyword evidence="5 6" id="KW-0472">Membrane</keyword>
<proteinExistence type="predicted"/>
<protein>
    <submittedName>
        <fullName evidence="7">Uncharacterized protein</fullName>
    </submittedName>
</protein>
<feature type="transmembrane region" description="Helical" evidence="6">
    <location>
        <begin position="137"/>
        <end position="160"/>
    </location>
</feature>
<dbReference type="Pfam" id="PF08395">
    <property type="entry name" value="7tm_7"/>
    <property type="match status" value="1"/>
</dbReference>